<dbReference type="eggNOG" id="arCOG07354">
    <property type="taxonomic scope" value="Archaea"/>
</dbReference>
<feature type="transmembrane region" description="Helical" evidence="1">
    <location>
        <begin position="127"/>
        <end position="147"/>
    </location>
</feature>
<dbReference type="EMBL" id="BA000011">
    <property type="protein sequence ID" value="BAB59208.1"/>
    <property type="molecule type" value="Genomic_DNA"/>
</dbReference>
<dbReference type="RefSeq" id="WP_010916323.1">
    <property type="nucleotide sequence ID" value="NC_002689.2"/>
</dbReference>
<name>Q97CN5_THEVO</name>
<dbReference type="PaxDb" id="273116-14324280"/>
<gene>
    <name evidence="2" type="ORF">TVG0067031</name>
</gene>
<keyword evidence="1" id="KW-1133">Transmembrane helix</keyword>
<keyword evidence="1" id="KW-0812">Transmembrane</keyword>
<reference evidence="2 3" key="2">
    <citation type="journal article" date="2000" name="Proc. Natl. Acad. Sci. U.S.A.">
        <title>Archaeal adaptation to higher temperatures revealed by genomic sequence of Thermoplasma volcanium.</title>
        <authorList>
            <person name="Kawashima T."/>
            <person name="Amano N."/>
            <person name="Koike H."/>
            <person name="Makino S."/>
            <person name="Higuchi S."/>
            <person name="Kawashima-Ohya Y."/>
            <person name="Watanabe K."/>
            <person name="Yamazaki M."/>
            <person name="Kanehori K."/>
            <person name="Kawamoto T."/>
            <person name="Nunoshiba T."/>
            <person name="Yamamoto Y."/>
            <person name="Aramaki H."/>
            <person name="Makino K."/>
            <person name="Suzuki M."/>
        </authorList>
    </citation>
    <scope>NUCLEOTIDE SEQUENCE [LARGE SCALE GENOMIC DNA]</scope>
    <source>
        <strain evidence="3">ATCC 51530 / DSM 4299 / JCM 9571 / NBRC 15438 / GSS1</strain>
    </source>
</reference>
<dbReference type="KEGG" id="tvo:TVG0067031"/>
<dbReference type="AlphaFoldDB" id="Q97CN5"/>
<protein>
    <submittedName>
        <fullName evidence="2">TVG0067031 protein</fullName>
    </submittedName>
</protein>
<dbReference type="Proteomes" id="UP000001017">
    <property type="component" value="Chromosome"/>
</dbReference>
<proteinExistence type="predicted"/>
<evidence type="ECO:0000256" key="1">
    <source>
        <dbReference type="SAM" id="Phobius"/>
    </source>
</evidence>
<sequence length="169" mass="18480">MDIKTVGRIGVVIVLVSLILFGSSIFYISRDTSSYSHTITPGSSIEITKEAAVSEYLSYKILFVSSSSSISSYLSSPDGTHYTFSHTMNTSGSMMAVQSGPWSLIVTNTGNTTENVEVVFSIVPQPVFFMLYISLALLAFGIAAIVLKPVRNAAIRWNKKREEKKALRP</sequence>
<accession>Q97CN5</accession>
<organism evidence="2 3">
    <name type="scientific">Thermoplasma volcanium (strain ATCC 51530 / DSM 4299 / JCM 9571 / NBRC 15438 / GSS1)</name>
    <dbReference type="NCBI Taxonomy" id="273116"/>
    <lineage>
        <taxon>Archaea</taxon>
        <taxon>Methanobacteriati</taxon>
        <taxon>Thermoplasmatota</taxon>
        <taxon>Thermoplasmata</taxon>
        <taxon>Thermoplasmatales</taxon>
        <taxon>Thermoplasmataceae</taxon>
        <taxon>Thermoplasma</taxon>
    </lineage>
</organism>
<dbReference type="HOGENOM" id="CLU_1575038_0_0_2"/>
<evidence type="ECO:0000313" key="3">
    <source>
        <dbReference type="Proteomes" id="UP000001017"/>
    </source>
</evidence>
<dbReference type="STRING" id="273116.gene:9380832"/>
<reference evidence="2 3" key="1">
    <citation type="journal article" date="1999" name="Proc. Jpn. Acad.">
        <title>Determination of the complete genomic DNA sequence of Thermoplasma volvanium GSS1.</title>
        <authorList>
            <person name="Kawashima T."/>
            <person name="Yamamoto Y."/>
            <person name="Aramaki H."/>
            <person name="Nunoshiba T."/>
            <person name="Kawamoto T."/>
            <person name="Watanabe K."/>
            <person name="Yamazaki M."/>
            <person name="Kanehori K."/>
            <person name="Amano N."/>
            <person name="Ohya Y."/>
            <person name="Makino K."/>
            <person name="Suzuki M."/>
        </authorList>
    </citation>
    <scope>NUCLEOTIDE SEQUENCE [LARGE SCALE GENOMIC DNA]</scope>
    <source>
        <strain evidence="3">ATCC 51530 / DSM 4299 / JCM 9571 / NBRC 15438 / GSS1</strain>
    </source>
</reference>
<dbReference type="GeneID" id="1441553"/>
<keyword evidence="3" id="KW-1185">Reference proteome</keyword>
<evidence type="ECO:0000313" key="2">
    <source>
        <dbReference type="EMBL" id="BAB59208.1"/>
    </source>
</evidence>
<keyword evidence="1" id="KW-0472">Membrane</keyword>
<feature type="transmembrane region" description="Helical" evidence="1">
    <location>
        <begin position="9"/>
        <end position="28"/>
    </location>
</feature>